<dbReference type="STRING" id="75913.A0A0K0FXR3"/>
<feature type="transmembrane region" description="Helical" evidence="9">
    <location>
        <begin position="527"/>
        <end position="546"/>
    </location>
</feature>
<dbReference type="InterPro" id="IPR003020">
    <property type="entry name" value="HCO3_transpt_euk"/>
</dbReference>
<dbReference type="InterPro" id="IPR016152">
    <property type="entry name" value="PTrfase/Anion_transptr"/>
</dbReference>
<evidence type="ECO:0000256" key="7">
    <source>
        <dbReference type="ARBA" id="ARBA00023065"/>
    </source>
</evidence>
<feature type="transmembrane region" description="Helical" evidence="9">
    <location>
        <begin position="440"/>
        <end position="463"/>
    </location>
</feature>
<keyword evidence="11" id="KW-1185">Reference proteome</keyword>
<dbReference type="Pfam" id="PF00955">
    <property type="entry name" value="HCO3_cotransp"/>
    <property type="match status" value="2"/>
</dbReference>
<keyword evidence="3" id="KW-0813">Transport</keyword>
<dbReference type="GO" id="GO:0016323">
    <property type="term" value="C:basolateral plasma membrane"/>
    <property type="evidence" value="ECO:0007669"/>
    <property type="project" value="TreeGrafter"/>
</dbReference>
<evidence type="ECO:0000259" key="10">
    <source>
        <dbReference type="Pfam" id="PF00955"/>
    </source>
</evidence>
<name>A0A0K0FXR3_STRVS</name>
<proteinExistence type="inferred from homology"/>
<evidence type="ECO:0000256" key="5">
    <source>
        <dbReference type="ARBA" id="ARBA00022692"/>
    </source>
</evidence>
<feature type="transmembrane region" description="Helical" evidence="9">
    <location>
        <begin position="696"/>
        <end position="716"/>
    </location>
</feature>
<accession>A0A0K0FXR3</accession>
<evidence type="ECO:0000313" key="11">
    <source>
        <dbReference type="Proteomes" id="UP000035680"/>
    </source>
</evidence>
<sequence>MSLGNTNKFVQVNIEPFNVAEPTQQFLLSRHHKIHQPKNFFTEVRAILDIKKYISNASIIINEESTSLDKIINNLVCEIIFKNDLKNLSYVEDIREKIFNHSNYLEVNKYLELLHLKNLITSAQIIGENIFIDQKCLTIYCDIEKVSHHYVGICKLQSPTNFGTFLESLQYVSFILGPSSSKPIKTPFEVGRSVSTILSHESLRLDLEDITTKEDFISKITEYSNEIYMDNKKNEFKNSNINIKNKWEPLLCFINDFKGRWNNYPSDWYDGLSDYRSISKTISTTIYLFFTILLTTIALGMLNENNTNSKITVSNQILSQIIGGIFFSLVGGQPFLVILSTAPITICISIIYQISLNYNYDFYHLYTWTGIYTSLYLIIFSLLQLSIIMRYSKKSLEELFGLFISMALIIKTTQAMHYAISRYDKNCFNPLDILSCDRSSGLLFIIMVFGTLFISLWLFSFRLTPYLKKYHRDLIGDYSLPLAILIMTIFGETVFKNIPKETFTFNDDEPLLNLNQFWNLSYDGHLLALQLSIPISILFFMDQLIVTKTIDNENTKLKKSSTLNWDLFIVGILNIILSIIGLPWMHGALPQSFLHLRAQADVEEKIVDGLSIEVIVKNRETRLPIFLTHILMIPLFFFYLSYLQSIPTAVYHGLFLNMALTSMIGNKFIDRIFLLFTQQRSYPPTSWIRKVPQKQIHLFTIIEVIQLLLLVCVGFSGKPFVELSFPLITFLYIPLRLWILPFFFTKTTYLEILDGKHQLSR</sequence>
<dbReference type="GO" id="GO:0005452">
    <property type="term" value="F:solute:inorganic anion antiporter activity"/>
    <property type="evidence" value="ECO:0007669"/>
    <property type="project" value="InterPro"/>
</dbReference>
<dbReference type="PANTHER" id="PTHR11453:SF121">
    <property type="entry name" value="ANION TRANSPORTER ABTS-2"/>
    <property type="match status" value="1"/>
</dbReference>
<evidence type="ECO:0000256" key="4">
    <source>
        <dbReference type="ARBA" id="ARBA00022475"/>
    </source>
</evidence>
<reference evidence="12" key="2">
    <citation type="submission" date="2015-08" db="UniProtKB">
        <authorList>
            <consortium name="WormBaseParasite"/>
        </authorList>
    </citation>
    <scope>IDENTIFICATION</scope>
</reference>
<organism evidence="11 12">
    <name type="scientific">Strongyloides venezuelensis</name>
    <name type="common">Threadworm</name>
    <dbReference type="NCBI Taxonomy" id="75913"/>
    <lineage>
        <taxon>Eukaryota</taxon>
        <taxon>Metazoa</taxon>
        <taxon>Ecdysozoa</taxon>
        <taxon>Nematoda</taxon>
        <taxon>Chromadorea</taxon>
        <taxon>Rhabditida</taxon>
        <taxon>Tylenchina</taxon>
        <taxon>Panagrolaimomorpha</taxon>
        <taxon>Strongyloidoidea</taxon>
        <taxon>Strongyloididae</taxon>
        <taxon>Strongyloides</taxon>
    </lineage>
</organism>
<feature type="domain" description="Bicarbonate transporter-like transmembrane" evidence="10">
    <location>
        <begin position="253"/>
        <end position="425"/>
    </location>
</feature>
<feature type="transmembrane region" description="Helical" evidence="9">
    <location>
        <begin position="399"/>
        <end position="420"/>
    </location>
</feature>
<feature type="transmembrane region" description="Helical" evidence="9">
    <location>
        <begin position="324"/>
        <end position="354"/>
    </location>
</feature>
<evidence type="ECO:0000256" key="1">
    <source>
        <dbReference type="ARBA" id="ARBA00004651"/>
    </source>
</evidence>
<reference evidence="11" key="1">
    <citation type="submission" date="2014-07" db="EMBL/GenBank/DDBJ databases">
        <authorList>
            <person name="Martin A.A"/>
            <person name="De Silva N."/>
        </authorList>
    </citation>
    <scope>NUCLEOTIDE SEQUENCE</scope>
</reference>
<evidence type="ECO:0000256" key="3">
    <source>
        <dbReference type="ARBA" id="ARBA00022448"/>
    </source>
</evidence>
<feature type="transmembrane region" description="Helical" evidence="9">
    <location>
        <begin position="567"/>
        <end position="586"/>
    </location>
</feature>
<comment type="similarity">
    <text evidence="2">Belongs to the anion exchanger (TC 2.A.31) family.</text>
</comment>
<keyword evidence="7" id="KW-0406">Ion transport</keyword>
<feature type="transmembrane region" description="Helical" evidence="9">
    <location>
        <begin position="723"/>
        <end position="744"/>
    </location>
</feature>
<dbReference type="WBParaSite" id="SVE_1723900.1">
    <property type="protein sequence ID" value="SVE_1723900.1"/>
    <property type="gene ID" value="SVE_1723900"/>
</dbReference>
<feature type="transmembrane region" description="Helical" evidence="9">
    <location>
        <begin position="286"/>
        <end position="303"/>
    </location>
</feature>
<evidence type="ECO:0000256" key="8">
    <source>
        <dbReference type="ARBA" id="ARBA00023136"/>
    </source>
</evidence>
<keyword evidence="4" id="KW-1003">Cell membrane</keyword>
<evidence type="ECO:0000256" key="9">
    <source>
        <dbReference type="SAM" id="Phobius"/>
    </source>
</evidence>
<feature type="domain" description="Bicarbonate transporter-like transmembrane" evidence="10">
    <location>
        <begin position="437"/>
        <end position="757"/>
    </location>
</feature>
<evidence type="ECO:0000256" key="2">
    <source>
        <dbReference type="ARBA" id="ARBA00010993"/>
    </source>
</evidence>
<keyword evidence="5 9" id="KW-0812">Transmembrane</keyword>
<evidence type="ECO:0000313" key="12">
    <source>
        <dbReference type="WBParaSite" id="SVE_1723900.1"/>
    </source>
</evidence>
<feature type="transmembrane region" description="Helical" evidence="9">
    <location>
        <begin position="366"/>
        <end position="387"/>
    </location>
</feature>
<feature type="transmembrane region" description="Helical" evidence="9">
    <location>
        <begin position="623"/>
        <end position="642"/>
    </location>
</feature>
<dbReference type="SUPFAM" id="SSF55804">
    <property type="entry name" value="Phoshotransferase/anion transport protein"/>
    <property type="match status" value="1"/>
</dbReference>
<evidence type="ECO:0000256" key="6">
    <source>
        <dbReference type="ARBA" id="ARBA00022989"/>
    </source>
</evidence>
<keyword evidence="6 9" id="KW-1133">Transmembrane helix</keyword>
<feature type="transmembrane region" description="Helical" evidence="9">
    <location>
        <begin position="475"/>
        <end position="495"/>
    </location>
</feature>
<protein>
    <submittedName>
        <fullName evidence="12">Sodium bicarbonate transporter-like protein 11 (inferred by orthology to a human protein)</fullName>
    </submittedName>
</protein>
<dbReference type="Proteomes" id="UP000035680">
    <property type="component" value="Unassembled WGS sequence"/>
</dbReference>
<keyword evidence="8 9" id="KW-0472">Membrane</keyword>
<dbReference type="GO" id="GO:0006820">
    <property type="term" value="P:monoatomic anion transport"/>
    <property type="evidence" value="ECO:0007669"/>
    <property type="project" value="InterPro"/>
</dbReference>
<dbReference type="InterPro" id="IPR011531">
    <property type="entry name" value="HCO3_transpt-like_TM_dom"/>
</dbReference>
<dbReference type="AlphaFoldDB" id="A0A0K0FXR3"/>
<dbReference type="GO" id="GO:0050801">
    <property type="term" value="P:monoatomic ion homeostasis"/>
    <property type="evidence" value="ECO:0007669"/>
    <property type="project" value="TreeGrafter"/>
</dbReference>
<comment type="subcellular location">
    <subcellularLocation>
        <location evidence="1">Cell membrane</location>
        <topology evidence="1">Multi-pass membrane protein</topology>
    </subcellularLocation>
</comment>
<dbReference type="Gene3D" id="3.40.930.10">
    <property type="entry name" value="Mannitol-specific EII, Chain A"/>
    <property type="match status" value="1"/>
</dbReference>
<dbReference type="PANTHER" id="PTHR11453">
    <property type="entry name" value="ANION EXCHANGE PROTEIN"/>
    <property type="match status" value="1"/>
</dbReference>
<dbReference type="Gene3D" id="1.10.287.570">
    <property type="entry name" value="Helical hairpin bin"/>
    <property type="match status" value="1"/>
</dbReference>